<comment type="caution">
    <text evidence="2">The sequence shown here is derived from an EMBL/GenBank/DDBJ whole genome shotgun (WGS) entry which is preliminary data.</text>
</comment>
<dbReference type="Pfam" id="PF23843">
    <property type="entry name" value="DUF7210"/>
    <property type="match status" value="1"/>
</dbReference>
<dbReference type="EMBL" id="BAABFL010000047">
    <property type="protein sequence ID" value="GAA4648213.1"/>
    <property type="molecule type" value="Genomic_DNA"/>
</dbReference>
<name>A0ABP8UWD8_9GAMM</name>
<dbReference type="Proteomes" id="UP001500604">
    <property type="component" value="Unassembled WGS sequence"/>
</dbReference>
<protein>
    <recommendedName>
        <fullName evidence="1">DUF7210 domain-containing protein</fullName>
    </recommendedName>
</protein>
<reference evidence="3" key="1">
    <citation type="journal article" date="2019" name="Int. J. Syst. Evol. Microbiol.">
        <title>The Global Catalogue of Microorganisms (GCM) 10K type strain sequencing project: providing services to taxonomists for standard genome sequencing and annotation.</title>
        <authorList>
            <consortium name="The Broad Institute Genomics Platform"/>
            <consortium name="The Broad Institute Genome Sequencing Center for Infectious Disease"/>
            <person name="Wu L."/>
            <person name="Ma J."/>
        </authorList>
    </citation>
    <scope>NUCLEOTIDE SEQUENCE [LARGE SCALE GENOMIC DNA]</scope>
    <source>
        <strain evidence="3">JCM 17805</strain>
    </source>
</reference>
<sequence length="58" mass="6413">MSQYKTLHPVRHNGTFYPPESSIKLNESDAEKLLALGAVVPASDTRKTTRPKTSEQAD</sequence>
<evidence type="ECO:0000259" key="1">
    <source>
        <dbReference type="Pfam" id="PF23843"/>
    </source>
</evidence>
<dbReference type="RefSeq" id="WP_345193600.1">
    <property type="nucleotide sequence ID" value="NZ_BAABFL010000047.1"/>
</dbReference>
<feature type="domain" description="DUF7210" evidence="1">
    <location>
        <begin position="5"/>
        <end position="38"/>
    </location>
</feature>
<organism evidence="2 3">
    <name type="scientific">Kistimonas scapharcae</name>
    <dbReference type="NCBI Taxonomy" id="1036133"/>
    <lineage>
        <taxon>Bacteria</taxon>
        <taxon>Pseudomonadati</taxon>
        <taxon>Pseudomonadota</taxon>
        <taxon>Gammaproteobacteria</taxon>
        <taxon>Oceanospirillales</taxon>
        <taxon>Endozoicomonadaceae</taxon>
        <taxon>Kistimonas</taxon>
    </lineage>
</organism>
<accession>A0ABP8UWD8</accession>
<dbReference type="InterPro" id="IPR055634">
    <property type="entry name" value="DUF7210"/>
</dbReference>
<evidence type="ECO:0000313" key="3">
    <source>
        <dbReference type="Proteomes" id="UP001500604"/>
    </source>
</evidence>
<proteinExistence type="predicted"/>
<gene>
    <name evidence="2" type="ORF">GCM10023116_04800</name>
</gene>
<keyword evidence="3" id="KW-1185">Reference proteome</keyword>
<evidence type="ECO:0000313" key="2">
    <source>
        <dbReference type="EMBL" id="GAA4648213.1"/>
    </source>
</evidence>